<dbReference type="InterPro" id="IPR036661">
    <property type="entry name" value="Luciferase-like_sf"/>
</dbReference>
<feature type="domain" description="Luciferase-like" evidence="1">
    <location>
        <begin position="129"/>
        <end position="228"/>
    </location>
</feature>
<dbReference type="PANTHER" id="PTHR30011:SF30">
    <property type="entry name" value="XENOBIOTIC COMPOUND MONOOXYGENASE, DSZA FAMILY (AFU_ORTHOLOGUE AFUA_6G01920)"/>
    <property type="match status" value="1"/>
</dbReference>
<dbReference type="EMBL" id="LACB01000117">
    <property type="protein sequence ID" value="KAJ9488436.1"/>
    <property type="molecule type" value="Genomic_DNA"/>
</dbReference>
<protein>
    <recommendedName>
        <fullName evidence="1">Luciferase-like domain-containing protein</fullName>
    </recommendedName>
</protein>
<accession>A0AAI9TJV7</accession>
<dbReference type="InterPro" id="IPR011251">
    <property type="entry name" value="Luciferase-like_dom"/>
</dbReference>
<dbReference type="Gene3D" id="3.20.20.30">
    <property type="entry name" value="Luciferase-like domain"/>
    <property type="match status" value="2"/>
</dbReference>
<dbReference type="AlphaFoldDB" id="A0AAI9TJV7"/>
<dbReference type="Proteomes" id="UP001227192">
    <property type="component" value="Unassembled WGS sequence"/>
</dbReference>
<dbReference type="Pfam" id="PF00296">
    <property type="entry name" value="Bac_luciferase"/>
    <property type="match status" value="1"/>
</dbReference>
<evidence type="ECO:0000313" key="3">
    <source>
        <dbReference type="Proteomes" id="UP001227192"/>
    </source>
</evidence>
<keyword evidence="3" id="KW-1185">Reference proteome</keyword>
<name>A0AAI9TJV7_PENTH</name>
<dbReference type="SUPFAM" id="SSF51679">
    <property type="entry name" value="Bacterial luciferase-like"/>
    <property type="match status" value="1"/>
</dbReference>
<evidence type="ECO:0000259" key="1">
    <source>
        <dbReference type="Pfam" id="PF00296"/>
    </source>
</evidence>
<reference evidence="2" key="1">
    <citation type="submission" date="2015-06" db="EMBL/GenBank/DDBJ databases">
        <authorList>
            <person name="Nguyen H."/>
        </authorList>
    </citation>
    <scope>NUCLEOTIDE SEQUENCE</scope>
    <source>
        <strain evidence="2">DAOM 180753</strain>
    </source>
</reference>
<reference evidence="2" key="2">
    <citation type="journal article" date="2016" name="Fungal Biol.">
        <title>Ochratoxin A production by Penicillium thymicola.</title>
        <authorList>
            <person name="Nguyen H.D.T."/>
            <person name="McMullin D.R."/>
            <person name="Ponomareva E."/>
            <person name="Riley R."/>
            <person name="Pomraning K.R."/>
            <person name="Baker S.E."/>
            <person name="Seifert K.A."/>
        </authorList>
    </citation>
    <scope>NUCLEOTIDE SEQUENCE</scope>
    <source>
        <strain evidence="2">DAOM 180753</strain>
    </source>
</reference>
<proteinExistence type="predicted"/>
<dbReference type="InterPro" id="IPR051260">
    <property type="entry name" value="Diverse_substr_monoxygenases"/>
</dbReference>
<dbReference type="PANTHER" id="PTHR30011">
    <property type="entry name" value="ALKANESULFONATE MONOOXYGENASE-RELATED"/>
    <property type="match status" value="1"/>
</dbReference>
<organism evidence="2 3">
    <name type="scientific">Penicillium thymicola</name>
    <dbReference type="NCBI Taxonomy" id="293382"/>
    <lineage>
        <taxon>Eukaryota</taxon>
        <taxon>Fungi</taxon>
        <taxon>Dikarya</taxon>
        <taxon>Ascomycota</taxon>
        <taxon>Pezizomycotina</taxon>
        <taxon>Eurotiomycetes</taxon>
        <taxon>Eurotiomycetidae</taxon>
        <taxon>Eurotiales</taxon>
        <taxon>Aspergillaceae</taxon>
        <taxon>Penicillium</taxon>
    </lineage>
</organism>
<dbReference type="GO" id="GO:0016705">
    <property type="term" value="F:oxidoreductase activity, acting on paired donors, with incorporation or reduction of molecular oxygen"/>
    <property type="evidence" value="ECO:0007669"/>
    <property type="project" value="InterPro"/>
</dbReference>
<comment type="caution">
    <text evidence="2">The sequence shown here is derived from an EMBL/GenBank/DDBJ whole genome shotgun (WGS) entry which is preliminary data.</text>
</comment>
<sequence>MSAETSPPKRRIYLNGFDMFTVGHLSFGQWKNPSDRSATKRRDLSYWTNLAQLLEKGDFNALFLADTYGLYDTYKGTAEPAIRYPMGNPSIVGFPLVDHDKRLWEGIWADDALQENAETGVYADPSRIDYIHHHGERFKFDGPHILDPSPQRTPFLFQAGTSSAGVAFGAKHEEGIFVSVPSPHILAPRIKAIREEAAKLGPDPKSVKVFAILTPIVGRADEEAQESIAEP</sequence>
<evidence type="ECO:0000313" key="2">
    <source>
        <dbReference type="EMBL" id="KAJ9488436.1"/>
    </source>
</evidence>
<gene>
    <name evidence="2" type="ORF">VN97_g4842</name>
</gene>